<evidence type="ECO:0000313" key="2">
    <source>
        <dbReference type="Proteomes" id="UP000007266"/>
    </source>
</evidence>
<keyword evidence="2" id="KW-1185">Reference proteome</keyword>
<reference evidence="1 2" key="1">
    <citation type="journal article" date="2008" name="Nature">
        <title>The genome of the model beetle and pest Tribolium castaneum.</title>
        <authorList>
            <consortium name="Tribolium Genome Sequencing Consortium"/>
            <person name="Richards S."/>
            <person name="Gibbs R.A."/>
            <person name="Weinstock G.M."/>
            <person name="Brown S.J."/>
            <person name="Denell R."/>
            <person name="Beeman R.W."/>
            <person name="Gibbs R."/>
            <person name="Beeman R.W."/>
            <person name="Brown S.J."/>
            <person name="Bucher G."/>
            <person name="Friedrich M."/>
            <person name="Grimmelikhuijzen C.J."/>
            <person name="Klingler M."/>
            <person name="Lorenzen M."/>
            <person name="Richards S."/>
            <person name="Roth S."/>
            <person name="Schroder R."/>
            <person name="Tautz D."/>
            <person name="Zdobnov E.M."/>
            <person name="Muzny D."/>
            <person name="Gibbs R.A."/>
            <person name="Weinstock G.M."/>
            <person name="Attaway T."/>
            <person name="Bell S."/>
            <person name="Buhay C.J."/>
            <person name="Chandrabose M.N."/>
            <person name="Chavez D."/>
            <person name="Clerk-Blankenburg K.P."/>
            <person name="Cree A."/>
            <person name="Dao M."/>
            <person name="Davis C."/>
            <person name="Chacko J."/>
            <person name="Dinh H."/>
            <person name="Dugan-Rocha S."/>
            <person name="Fowler G."/>
            <person name="Garner T.T."/>
            <person name="Garnes J."/>
            <person name="Gnirke A."/>
            <person name="Hawes A."/>
            <person name="Hernandez J."/>
            <person name="Hines S."/>
            <person name="Holder M."/>
            <person name="Hume J."/>
            <person name="Jhangiani S.N."/>
            <person name="Joshi V."/>
            <person name="Khan Z.M."/>
            <person name="Jackson L."/>
            <person name="Kovar C."/>
            <person name="Kowis A."/>
            <person name="Lee S."/>
            <person name="Lewis L.R."/>
            <person name="Margolis J."/>
            <person name="Morgan M."/>
            <person name="Nazareth L.V."/>
            <person name="Nguyen N."/>
            <person name="Okwuonu G."/>
            <person name="Parker D."/>
            <person name="Richards S."/>
            <person name="Ruiz S.J."/>
            <person name="Santibanez J."/>
            <person name="Savard J."/>
            <person name="Scherer S.E."/>
            <person name="Schneider B."/>
            <person name="Sodergren E."/>
            <person name="Tautz D."/>
            <person name="Vattahil S."/>
            <person name="Villasana D."/>
            <person name="White C.S."/>
            <person name="Wright R."/>
            <person name="Park Y."/>
            <person name="Beeman R.W."/>
            <person name="Lord J."/>
            <person name="Oppert B."/>
            <person name="Lorenzen M."/>
            <person name="Brown S."/>
            <person name="Wang L."/>
            <person name="Savard J."/>
            <person name="Tautz D."/>
            <person name="Richards S."/>
            <person name="Weinstock G."/>
            <person name="Gibbs R.A."/>
            <person name="Liu Y."/>
            <person name="Worley K."/>
            <person name="Weinstock G."/>
            <person name="Elsik C.G."/>
            <person name="Reese J.T."/>
            <person name="Elhaik E."/>
            <person name="Landan G."/>
            <person name="Graur D."/>
            <person name="Arensburger P."/>
            <person name="Atkinson P."/>
            <person name="Beeman R.W."/>
            <person name="Beidler J."/>
            <person name="Brown S.J."/>
            <person name="Demuth J.P."/>
            <person name="Drury D.W."/>
            <person name="Du Y.Z."/>
            <person name="Fujiwara H."/>
            <person name="Lorenzen M."/>
            <person name="Maselli V."/>
            <person name="Osanai M."/>
            <person name="Park Y."/>
            <person name="Robertson H.M."/>
            <person name="Tu Z."/>
            <person name="Wang J.J."/>
            <person name="Wang S."/>
            <person name="Richards S."/>
            <person name="Song H."/>
            <person name="Zhang L."/>
            <person name="Sodergren E."/>
            <person name="Werner D."/>
            <person name="Stanke M."/>
            <person name="Morgenstern B."/>
            <person name="Solovyev V."/>
            <person name="Kosarev P."/>
            <person name="Brown G."/>
            <person name="Chen H.C."/>
            <person name="Ermolaeva O."/>
            <person name="Hlavina W."/>
            <person name="Kapustin Y."/>
            <person name="Kiryutin B."/>
            <person name="Kitts P."/>
            <person name="Maglott D."/>
            <person name="Pruitt K."/>
            <person name="Sapojnikov V."/>
            <person name="Souvorov A."/>
            <person name="Mackey A.J."/>
            <person name="Waterhouse R.M."/>
            <person name="Wyder S."/>
            <person name="Zdobnov E.M."/>
            <person name="Zdobnov E.M."/>
            <person name="Wyder S."/>
            <person name="Kriventseva E.V."/>
            <person name="Kadowaki T."/>
            <person name="Bork P."/>
            <person name="Aranda M."/>
            <person name="Bao R."/>
            <person name="Beermann A."/>
            <person name="Berns N."/>
            <person name="Bolognesi R."/>
            <person name="Bonneton F."/>
            <person name="Bopp D."/>
            <person name="Brown S.J."/>
            <person name="Bucher G."/>
            <person name="Butts T."/>
            <person name="Chaumot A."/>
            <person name="Denell R.E."/>
            <person name="Ferrier D.E."/>
            <person name="Friedrich M."/>
            <person name="Gordon C.M."/>
            <person name="Jindra M."/>
            <person name="Klingler M."/>
            <person name="Lan Q."/>
            <person name="Lattorff H.M."/>
            <person name="Laudet V."/>
            <person name="von Levetsow C."/>
            <person name="Liu Z."/>
            <person name="Lutz R."/>
            <person name="Lynch J.A."/>
            <person name="da Fonseca R.N."/>
            <person name="Posnien N."/>
            <person name="Reuter R."/>
            <person name="Roth S."/>
            <person name="Savard J."/>
            <person name="Schinko J.B."/>
            <person name="Schmitt C."/>
            <person name="Schoppmeier M."/>
            <person name="Schroder R."/>
            <person name="Shippy T.D."/>
            <person name="Simonnet F."/>
            <person name="Marques-Souza H."/>
            <person name="Tautz D."/>
            <person name="Tomoyasu Y."/>
            <person name="Trauner J."/>
            <person name="Van der Zee M."/>
            <person name="Vervoort M."/>
            <person name="Wittkopp N."/>
            <person name="Wimmer E.A."/>
            <person name="Yang X."/>
            <person name="Jones A.K."/>
            <person name="Sattelle D.B."/>
            <person name="Ebert P.R."/>
            <person name="Nelson D."/>
            <person name="Scott J.G."/>
            <person name="Beeman R.W."/>
            <person name="Muthukrishnan S."/>
            <person name="Kramer K.J."/>
            <person name="Arakane Y."/>
            <person name="Beeman R.W."/>
            <person name="Zhu Q."/>
            <person name="Hogenkamp D."/>
            <person name="Dixit R."/>
            <person name="Oppert B."/>
            <person name="Jiang H."/>
            <person name="Zou Z."/>
            <person name="Marshall J."/>
            <person name="Elpidina E."/>
            <person name="Vinokurov K."/>
            <person name="Oppert C."/>
            <person name="Zou Z."/>
            <person name="Evans J."/>
            <person name="Lu Z."/>
            <person name="Zhao P."/>
            <person name="Sumathipala N."/>
            <person name="Altincicek B."/>
            <person name="Vilcinskas A."/>
            <person name="Williams M."/>
            <person name="Hultmark D."/>
            <person name="Hetru C."/>
            <person name="Jiang H."/>
            <person name="Grimmelikhuijzen C.J."/>
            <person name="Hauser F."/>
            <person name="Cazzamali G."/>
            <person name="Williamson M."/>
            <person name="Park Y."/>
            <person name="Li B."/>
            <person name="Tanaka Y."/>
            <person name="Predel R."/>
            <person name="Neupert S."/>
            <person name="Schachtner J."/>
            <person name="Verleyen P."/>
            <person name="Raible F."/>
            <person name="Bork P."/>
            <person name="Friedrich M."/>
            <person name="Walden K.K."/>
            <person name="Robertson H.M."/>
            <person name="Angeli S."/>
            <person name="Foret S."/>
            <person name="Bucher G."/>
            <person name="Schuetz S."/>
            <person name="Maleszka R."/>
            <person name="Wimmer E.A."/>
            <person name="Beeman R.W."/>
            <person name="Lorenzen M."/>
            <person name="Tomoyasu Y."/>
            <person name="Miller S.C."/>
            <person name="Grossmann D."/>
            <person name="Bucher G."/>
        </authorList>
    </citation>
    <scope>NUCLEOTIDE SEQUENCE [LARGE SCALE GENOMIC DNA]</scope>
    <source>
        <strain evidence="1 2">Georgia GA2</strain>
    </source>
</reference>
<dbReference type="EMBL" id="KQ971342">
    <property type="protein sequence ID" value="EFA03921.2"/>
    <property type="molecule type" value="Genomic_DNA"/>
</dbReference>
<accession>D6WJZ1</accession>
<dbReference type="InParanoid" id="D6WJZ1"/>
<gene>
    <name evidence="1" type="primary">AUGUSTUS-3.0.2_14057</name>
    <name evidence="1" type="ORF">TcasGA2_TC014057</name>
</gene>
<dbReference type="HOGENOM" id="CLU_1436171_0_0_1"/>
<proteinExistence type="predicted"/>
<protein>
    <submittedName>
        <fullName evidence="1">Uncharacterized protein</fullName>
    </submittedName>
</protein>
<reference evidence="1 2" key="2">
    <citation type="journal article" date="2010" name="Nucleic Acids Res.">
        <title>BeetleBase in 2010: revisions to provide comprehensive genomic information for Tribolium castaneum.</title>
        <authorList>
            <person name="Kim H.S."/>
            <person name="Murphy T."/>
            <person name="Xia J."/>
            <person name="Caragea D."/>
            <person name="Park Y."/>
            <person name="Beeman R.W."/>
            <person name="Lorenzen M.D."/>
            <person name="Butcher S."/>
            <person name="Manak J.R."/>
            <person name="Brown S.J."/>
        </authorList>
    </citation>
    <scope>NUCLEOTIDE SEQUENCE [LARGE SCALE GENOMIC DNA]</scope>
    <source>
        <strain evidence="1 2">Georgia GA2</strain>
    </source>
</reference>
<dbReference type="Proteomes" id="UP000007266">
    <property type="component" value="Linkage group 5"/>
</dbReference>
<organism evidence="1 2">
    <name type="scientific">Tribolium castaneum</name>
    <name type="common">Red flour beetle</name>
    <dbReference type="NCBI Taxonomy" id="7070"/>
    <lineage>
        <taxon>Eukaryota</taxon>
        <taxon>Metazoa</taxon>
        <taxon>Ecdysozoa</taxon>
        <taxon>Arthropoda</taxon>
        <taxon>Hexapoda</taxon>
        <taxon>Insecta</taxon>
        <taxon>Pterygota</taxon>
        <taxon>Neoptera</taxon>
        <taxon>Endopterygota</taxon>
        <taxon>Coleoptera</taxon>
        <taxon>Polyphaga</taxon>
        <taxon>Cucujiformia</taxon>
        <taxon>Tenebrionidae</taxon>
        <taxon>Tenebrionidae incertae sedis</taxon>
        <taxon>Tribolium</taxon>
    </lineage>
</organism>
<dbReference type="AlphaFoldDB" id="D6WJZ1"/>
<sequence length="108" mass="12123">MCNHFLSVPRLAQVCENLFSIPPNPVRAHRHPITATLHLADCNRNSIVHEGSLQWFTCVLNAIKFPSEVDLWLSSFEFFGQGVDLVAATAAAATSYRVFGLKFCCHYR</sequence>
<evidence type="ECO:0000313" key="1">
    <source>
        <dbReference type="EMBL" id="EFA03921.2"/>
    </source>
</evidence>
<name>D6WJZ1_TRICA</name>